<keyword evidence="4" id="KW-0597">Phosphoprotein</keyword>
<dbReference type="PROSITE" id="PS50109">
    <property type="entry name" value="HIS_KIN"/>
    <property type="match status" value="1"/>
</dbReference>
<evidence type="ECO:0000259" key="9">
    <source>
        <dbReference type="PROSITE" id="PS50109"/>
    </source>
</evidence>
<keyword evidence="5" id="KW-0808">Transferase</keyword>
<dbReference type="Pfam" id="PF00512">
    <property type="entry name" value="HisKA"/>
    <property type="match status" value="1"/>
</dbReference>
<dbReference type="RefSeq" id="WP_203739028.1">
    <property type="nucleotide sequence ID" value="NZ_BAAAUC010000041.1"/>
</dbReference>
<evidence type="ECO:0000256" key="2">
    <source>
        <dbReference type="ARBA" id="ARBA00004236"/>
    </source>
</evidence>
<organism evidence="10 11">
    <name type="scientific">Actinoplanes cyaneus</name>
    <dbReference type="NCBI Taxonomy" id="52696"/>
    <lineage>
        <taxon>Bacteria</taxon>
        <taxon>Bacillati</taxon>
        <taxon>Actinomycetota</taxon>
        <taxon>Actinomycetes</taxon>
        <taxon>Micromonosporales</taxon>
        <taxon>Micromonosporaceae</taxon>
        <taxon>Actinoplanes</taxon>
    </lineage>
</organism>
<dbReference type="SMART" id="SM00387">
    <property type="entry name" value="HATPase_c"/>
    <property type="match status" value="1"/>
</dbReference>
<dbReference type="Proteomes" id="UP000619479">
    <property type="component" value="Unassembled WGS sequence"/>
</dbReference>
<evidence type="ECO:0000256" key="1">
    <source>
        <dbReference type="ARBA" id="ARBA00000085"/>
    </source>
</evidence>
<evidence type="ECO:0000256" key="4">
    <source>
        <dbReference type="ARBA" id="ARBA00022553"/>
    </source>
</evidence>
<dbReference type="InterPro" id="IPR003018">
    <property type="entry name" value="GAF"/>
</dbReference>
<dbReference type="Pfam" id="PF02518">
    <property type="entry name" value="HATPase_c"/>
    <property type="match status" value="1"/>
</dbReference>
<proteinExistence type="predicted"/>
<evidence type="ECO:0000313" key="10">
    <source>
        <dbReference type="EMBL" id="GID63587.1"/>
    </source>
</evidence>
<dbReference type="InterPro" id="IPR003661">
    <property type="entry name" value="HisK_dim/P_dom"/>
</dbReference>
<dbReference type="FunFam" id="1.10.287.130:FF:000001">
    <property type="entry name" value="Two-component sensor histidine kinase"/>
    <property type="match status" value="1"/>
</dbReference>
<dbReference type="SMART" id="SM00388">
    <property type="entry name" value="HisKA"/>
    <property type="match status" value="1"/>
</dbReference>
<evidence type="ECO:0000256" key="7">
    <source>
        <dbReference type="ARBA" id="ARBA00023012"/>
    </source>
</evidence>
<feature type="domain" description="Histidine kinase" evidence="9">
    <location>
        <begin position="189"/>
        <end position="404"/>
    </location>
</feature>
<dbReference type="InterPro" id="IPR050736">
    <property type="entry name" value="Sensor_HK_Regulatory"/>
</dbReference>
<sequence>MAGTQYAGATPEQERLAALRGYEVLDTGAERDFDDIVTLAAQLCDKPIALISLIDAERQWFKARFGTDVREGPRDTSICAHAMAGRDVLQVPDALLDPRFANCPTVAGDPHIRFYAGAPLITPGGKALGTLCVAAPEPGVLTEAQQHGLRALARHVVTQLELRKYARDMHQLHQRLRGAEQLKDEFIARVNHEFRTPLTAINGYLEVLGDPELPSESRDGFVQRVQRNSDRLLALVNDMLLAAQVSAGSREFLRVPADLAVLARTAVAANRPLAEAKGLTITAETTGGVFADVDVLRMTQALERLILNAVKFTDTGSITVRAEVRDGHATLLVRDTGIGISEEDQARVLAPFRRSADAERNEVQGLGLGLGIVKAISEGHDGEVRIESRPGEGSTISIAVPSAGPYPEL</sequence>
<keyword evidence="7" id="KW-0902">Two-component regulatory system</keyword>
<dbReference type="AlphaFoldDB" id="A0A919IFU1"/>
<evidence type="ECO:0000313" key="11">
    <source>
        <dbReference type="Proteomes" id="UP000619479"/>
    </source>
</evidence>
<evidence type="ECO:0000256" key="8">
    <source>
        <dbReference type="SAM" id="MobiDB-lite"/>
    </source>
</evidence>
<gene>
    <name evidence="10" type="ORF">Acy02nite_14680</name>
</gene>
<comment type="catalytic activity">
    <reaction evidence="1">
        <text>ATP + protein L-histidine = ADP + protein N-phospho-L-histidine.</text>
        <dbReference type="EC" id="2.7.13.3"/>
    </reaction>
</comment>
<comment type="subcellular location">
    <subcellularLocation>
        <location evidence="2">Cell membrane</location>
    </subcellularLocation>
</comment>
<protein>
    <recommendedName>
        <fullName evidence="3">histidine kinase</fullName>
        <ecNumber evidence="3">2.7.13.3</ecNumber>
    </recommendedName>
</protein>
<evidence type="ECO:0000256" key="6">
    <source>
        <dbReference type="ARBA" id="ARBA00022777"/>
    </source>
</evidence>
<dbReference type="InterPro" id="IPR004358">
    <property type="entry name" value="Sig_transdc_His_kin-like_C"/>
</dbReference>
<comment type="caution">
    <text evidence="10">The sequence shown here is derived from an EMBL/GenBank/DDBJ whole genome shotgun (WGS) entry which is preliminary data.</text>
</comment>
<feature type="region of interest" description="Disordered" evidence="8">
    <location>
        <begin position="388"/>
        <end position="409"/>
    </location>
</feature>
<dbReference type="InterPro" id="IPR003594">
    <property type="entry name" value="HATPase_dom"/>
</dbReference>
<dbReference type="Gene3D" id="3.30.450.40">
    <property type="match status" value="1"/>
</dbReference>
<dbReference type="EMBL" id="BOMH01000010">
    <property type="protein sequence ID" value="GID63587.1"/>
    <property type="molecule type" value="Genomic_DNA"/>
</dbReference>
<evidence type="ECO:0000256" key="5">
    <source>
        <dbReference type="ARBA" id="ARBA00022679"/>
    </source>
</evidence>
<accession>A0A919IFU1</accession>
<dbReference type="PANTHER" id="PTHR43711">
    <property type="entry name" value="TWO-COMPONENT HISTIDINE KINASE"/>
    <property type="match status" value="1"/>
</dbReference>
<dbReference type="SUPFAM" id="SSF55781">
    <property type="entry name" value="GAF domain-like"/>
    <property type="match status" value="1"/>
</dbReference>
<dbReference type="PANTHER" id="PTHR43711:SF1">
    <property type="entry name" value="HISTIDINE KINASE 1"/>
    <property type="match status" value="1"/>
</dbReference>
<dbReference type="GO" id="GO:0000155">
    <property type="term" value="F:phosphorelay sensor kinase activity"/>
    <property type="evidence" value="ECO:0007669"/>
    <property type="project" value="InterPro"/>
</dbReference>
<dbReference type="CDD" id="cd00082">
    <property type="entry name" value="HisKA"/>
    <property type="match status" value="1"/>
</dbReference>
<dbReference type="InterPro" id="IPR005467">
    <property type="entry name" value="His_kinase_dom"/>
</dbReference>
<dbReference type="EC" id="2.7.13.3" evidence="3"/>
<dbReference type="SMART" id="SM00065">
    <property type="entry name" value="GAF"/>
    <property type="match status" value="1"/>
</dbReference>
<dbReference type="PRINTS" id="PR00344">
    <property type="entry name" value="BCTRLSENSOR"/>
</dbReference>
<dbReference type="Gene3D" id="1.10.287.130">
    <property type="match status" value="1"/>
</dbReference>
<dbReference type="InterPro" id="IPR029016">
    <property type="entry name" value="GAF-like_dom_sf"/>
</dbReference>
<dbReference type="GO" id="GO:0005886">
    <property type="term" value="C:plasma membrane"/>
    <property type="evidence" value="ECO:0007669"/>
    <property type="project" value="UniProtKB-SubCell"/>
</dbReference>
<reference evidence="10" key="1">
    <citation type="submission" date="2021-01" db="EMBL/GenBank/DDBJ databases">
        <title>Whole genome shotgun sequence of Actinoplanes cyaneus NBRC 14990.</title>
        <authorList>
            <person name="Komaki H."/>
            <person name="Tamura T."/>
        </authorList>
    </citation>
    <scope>NUCLEOTIDE SEQUENCE</scope>
    <source>
        <strain evidence="10">NBRC 14990</strain>
    </source>
</reference>
<dbReference type="SUPFAM" id="SSF47384">
    <property type="entry name" value="Homodimeric domain of signal transducing histidine kinase"/>
    <property type="match status" value="1"/>
</dbReference>
<dbReference type="InterPro" id="IPR036097">
    <property type="entry name" value="HisK_dim/P_sf"/>
</dbReference>
<dbReference type="Pfam" id="PF01590">
    <property type="entry name" value="GAF"/>
    <property type="match status" value="1"/>
</dbReference>
<keyword evidence="11" id="KW-1185">Reference proteome</keyword>
<dbReference type="InterPro" id="IPR036890">
    <property type="entry name" value="HATPase_C_sf"/>
</dbReference>
<dbReference type="SUPFAM" id="SSF55874">
    <property type="entry name" value="ATPase domain of HSP90 chaperone/DNA topoisomerase II/histidine kinase"/>
    <property type="match status" value="1"/>
</dbReference>
<dbReference type="Gene3D" id="3.30.565.10">
    <property type="entry name" value="Histidine kinase-like ATPase, C-terminal domain"/>
    <property type="match status" value="1"/>
</dbReference>
<keyword evidence="6 10" id="KW-0418">Kinase</keyword>
<evidence type="ECO:0000256" key="3">
    <source>
        <dbReference type="ARBA" id="ARBA00012438"/>
    </source>
</evidence>
<name>A0A919IFU1_9ACTN</name>